<accession>A0A9W4IP36</accession>
<dbReference type="EMBL" id="CAJVPA010000111">
    <property type="protein sequence ID" value="CAG8344979.1"/>
    <property type="molecule type" value="Genomic_DNA"/>
</dbReference>
<evidence type="ECO:0000256" key="1">
    <source>
        <dbReference type="SAM" id="SignalP"/>
    </source>
</evidence>
<evidence type="ECO:0000313" key="3">
    <source>
        <dbReference type="Proteomes" id="UP001152646"/>
    </source>
</evidence>
<sequence length="185" mass="20671">MGIAIDFCLLPLQYLHPACAWVTLVLELSSQEPNLGLLHLMYRGFRGLKCTLQHHHFSIFHYYNLLNMSPSLLQISAGSFVFLSFMGRQWTSDPRFKAIKGSKPWACGTVGWYQGSGFMLVAALLHWQWSRDPSLLQEPVTKIIAGLTNVLLWASSVWYAKNGINDTASVVGLCAVLQAWAVTKA</sequence>
<dbReference type="Proteomes" id="UP001152646">
    <property type="component" value="Unassembled WGS sequence"/>
</dbReference>
<proteinExistence type="predicted"/>
<name>A0A9W4IP36_9EURO</name>
<dbReference type="OrthoDB" id="5399817at2759"/>
<organism evidence="2 3">
    <name type="scientific">Penicillium salamii</name>
    <dbReference type="NCBI Taxonomy" id="1612424"/>
    <lineage>
        <taxon>Eukaryota</taxon>
        <taxon>Fungi</taxon>
        <taxon>Dikarya</taxon>
        <taxon>Ascomycota</taxon>
        <taxon>Pezizomycotina</taxon>
        <taxon>Eurotiomycetes</taxon>
        <taxon>Eurotiomycetidae</taxon>
        <taxon>Eurotiales</taxon>
        <taxon>Aspergillaceae</taxon>
        <taxon>Penicillium</taxon>
    </lineage>
</organism>
<gene>
    <name evidence="2" type="ORF">PSALAMII_LOCUS3026</name>
</gene>
<evidence type="ECO:0000313" key="2">
    <source>
        <dbReference type="EMBL" id="CAG8344979.1"/>
    </source>
</evidence>
<keyword evidence="1" id="KW-0732">Signal</keyword>
<dbReference type="AlphaFoldDB" id="A0A9W4IP36"/>
<protein>
    <submittedName>
        <fullName evidence="2">Uncharacterized protein</fullName>
    </submittedName>
</protein>
<feature type="chain" id="PRO_5040923757" evidence="1">
    <location>
        <begin position="21"/>
        <end position="185"/>
    </location>
</feature>
<reference evidence="2" key="1">
    <citation type="submission" date="2021-07" db="EMBL/GenBank/DDBJ databases">
        <authorList>
            <person name="Branca A.L. A."/>
        </authorList>
    </citation>
    <scope>NUCLEOTIDE SEQUENCE</scope>
</reference>
<comment type="caution">
    <text evidence="2">The sequence shown here is derived from an EMBL/GenBank/DDBJ whole genome shotgun (WGS) entry which is preliminary data.</text>
</comment>
<feature type="signal peptide" evidence="1">
    <location>
        <begin position="1"/>
        <end position="20"/>
    </location>
</feature>